<feature type="signal peptide" evidence="4">
    <location>
        <begin position="1"/>
        <end position="16"/>
    </location>
</feature>
<feature type="compositionally biased region" description="Polar residues" evidence="3">
    <location>
        <begin position="774"/>
        <end position="788"/>
    </location>
</feature>
<feature type="disulfide bond" evidence="2">
    <location>
        <begin position="1008"/>
        <end position="1023"/>
    </location>
</feature>
<keyword evidence="8" id="KW-1185">Reference proteome</keyword>
<evidence type="ECO:0000256" key="4">
    <source>
        <dbReference type="SAM" id="SignalP"/>
    </source>
</evidence>
<dbReference type="CDD" id="cd00035">
    <property type="entry name" value="ChtBD1"/>
    <property type="match status" value="1"/>
</dbReference>
<evidence type="ECO:0000313" key="8">
    <source>
        <dbReference type="Proteomes" id="UP000256328"/>
    </source>
</evidence>
<feature type="chain" id="PRO_5017736614" description="WSC domain-containing protein" evidence="4">
    <location>
        <begin position="17"/>
        <end position="1277"/>
    </location>
</feature>
<dbReference type="Proteomes" id="UP000256328">
    <property type="component" value="Unassembled WGS sequence"/>
</dbReference>
<gene>
    <name evidence="7" type="ORF">BP5796_03977</name>
</gene>
<evidence type="ECO:0000256" key="2">
    <source>
        <dbReference type="PROSITE-ProRule" id="PRU00261"/>
    </source>
</evidence>
<dbReference type="SUPFAM" id="SSF57016">
    <property type="entry name" value="Plant lectins/antimicrobial peptides"/>
    <property type="match status" value="1"/>
</dbReference>
<dbReference type="InterPro" id="IPR001002">
    <property type="entry name" value="Chitin-bd_1"/>
</dbReference>
<protein>
    <recommendedName>
        <fullName evidence="9">WSC domain-containing protein</fullName>
    </recommendedName>
</protein>
<evidence type="ECO:0000256" key="3">
    <source>
        <dbReference type="SAM" id="MobiDB-lite"/>
    </source>
</evidence>
<evidence type="ECO:0000256" key="1">
    <source>
        <dbReference type="ARBA" id="ARBA00022669"/>
    </source>
</evidence>
<dbReference type="Gene3D" id="3.30.60.10">
    <property type="entry name" value="Endochitinase-like"/>
    <property type="match status" value="1"/>
</dbReference>
<organism evidence="7 8">
    <name type="scientific">Coleophoma crateriformis</name>
    <dbReference type="NCBI Taxonomy" id="565419"/>
    <lineage>
        <taxon>Eukaryota</taxon>
        <taxon>Fungi</taxon>
        <taxon>Dikarya</taxon>
        <taxon>Ascomycota</taxon>
        <taxon>Pezizomycotina</taxon>
        <taxon>Leotiomycetes</taxon>
        <taxon>Helotiales</taxon>
        <taxon>Dermateaceae</taxon>
        <taxon>Coleophoma</taxon>
    </lineage>
</organism>
<feature type="region of interest" description="Disordered" evidence="3">
    <location>
        <begin position="774"/>
        <end position="797"/>
    </location>
</feature>
<comment type="caution">
    <text evidence="2">Lacks conserved residue(s) required for the propagation of feature annotation.</text>
</comment>
<dbReference type="Pfam" id="PF00187">
    <property type="entry name" value="Chitin_bind_1"/>
    <property type="match status" value="1"/>
</dbReference>
<dbReference type="PROSITE" id="PS50941">
    <property type="entry name" value="CHIT_BIND_I_2"/>
    <property type="match status" value="1"/>
</dbReference>
<dbReference type="SMART" id="SM00321">
    <property type="entry name" value="WSC"/>
    <property type="match status" value="1"/>
</dbReference>
<evidence type="ECO:0000313" key="7">
    <source>
        <dbReference type="EMBL" id="RDW85652.1"/>
    </source>
</evidence>
<feature type="domain" description="WSC" evidence="6">
    <location>
        <begin position="1178"/>
        <end position="1271"/>
    </location>
</feature>
<feature type="region of interest" description="Disordered" evidence="3">
    <location>
        <begin position="587"/>
        <end position="627"/>
    </location>
</feature>
<evidence type="ECO:0008006" key="9">
    <source>
        <dbReference type="Google" id="ProtNLM"/>
    </source>
</evidence>
<dbReference type="PROSITE" id="PS51212">
    <property type="entry name" value="WSC"/>
    <property type="match status" value="1"/>
</dbReference>
<dbReference type="SMART" id="SM00270">
    <property type="entry name" value="ChtBD1"/>
    <property type="match status" value="1"/>
</dbReference>
<feature type="domain" description="Chitin-binding type-1" evidence="5">
    <location>
        <begin position="1005"/>
        <end position="1050"/>
    </location>
</feature>
<accession>A0A3D8SHA5</accession>
<dbReference type="EMBL" id="PDLN01000005">
    <property type="protein sequence ID" value="RDW85652.1"/>
    <property type="molecule type" value="Genomic_DNA"/>
</dbReference>
<dbReference type="Pfam" id="PF01822">
    <property type="entry name" value="WSC"/>
    <property type="match status" value="1"/>
</dbReference>
<sequence length="1277" mass="129535">MLLAKWALRAATACYAVVNAAQESYSISVVTETVTVSFDSCSTTVAAFPLSSSTPPSKYSVSSSELGASSVAPSIASPTGKTSIAAAPSGLASTVENISVSPAATNTLSTIAEVTTIAPISLLNSPFSSLSSSSLSSAKAPVVTPSSAAASPLGYATSSSMELPTKTPTNTAFASTNPMPSDPSYTSNPSAISSFSVTGTGCPSVPTKFKVRVSEVGQADQYLGEKFVAGGNIGSGYDQLNIISSFSQAAVFSIDGSHDLTSNASYNGIITQLYAAVKKGSVGNSIVQMYPITAITSDMSIYYASVESTCELNIRNFASNMNYLYNCGGVLTILSPRWVRLRQGSCTKATLSVIPYTESQSTGSAPTAVSTNSLASPAQSALVTLMPTAPPLCVVPPYFVILAEAAGMAVQYLWDPNPMGDDQLSFTSEKSQSVIFSLSSYGQLEFTVTDLRGNPVLLLSNQDTYEAGNEPVTFSTDDLFQQGNLRPVTAVLNTDCSLSLSLPYDNAKTLMMCDGILWLFLVANNACTPVELFIEPYIPQSISTLSNPGMTLTMPPVPAISSFYATSTLSFLGSGSLVSSLTTLTGPTASSSSASTTSLTPRDTTSSASAKETSSSSVLSPVSSPSSVAQESPVFTVATSANYHSSISMTYSLSSSESHSVESVVKSESSEVPFSALSSHDYLSSSASILTGSSGQIYSTVSFFTSKGAISSSPFEASMPSSSSPISASISPASTSASPSLESSAQSPTASINPPSFTASITLFSSPIPSATQSASEFSNLPRTPETNSQSAPGVASSSSILGTPILGYSSLSTTNAASSKYSYGASAQPSSSGSVSSSIAVYPTLSLSNSPTVTSSGSSSTYSSASISEFIATGSLSSTKDSIYLSLGNSGMGSSLTASNAMTNSQPTALASTTETSPSILGSVSLSIESSSASPTSVAIGPGPVSSLTGTAVTSSPYTPAYESGSIFLSSPVAPSSISTIVESVSASSASGAASESTIPSGTPPNCGPRANGAVCASGYCCSYYGYCGMGIPSYCGPGCQPAYGTCNLSNSSQFSPFLTASVTASSTAESTLVLSTSDTTPLGVSTFSSGSASFTALVVPTSILSASASSPETSLSYSATPSSSSTLGLYSGTNAAQSQSLITMTLTQTTPTMSMISTSASASPTLVAALLTNNGTFVLIGCYQDPSQGGGPLVNAIDHTDVNSTSTVGGCLNTCSNFAYSGIEPSHCFCSNIFDSSITAPENCTYACPNDPTEICGGSSSTRSQTIPTNPRRTV</sequence>
<feature type="region of interest" description="Disordered" evidence="3">
    <location>
        <begin position="726"/>
        <end position="751"/>
    </location>
</feature>
<dbReference type="OrthoDB" id="5985073at2759"/>
<dbReference type="AlphaFoldDB" id="A0A3D8SHA5"/>
<feature type="disulfide bond" evidence="2">
    <location>
        <begin position="1017"/>
        <end position="1029"/>
    </location>
</feature>
<feature type="compositionally biased region" description="Low complexity" evidence="3">
    <location>
        <begin position="726"/>
        <end position="748"/>
    </location>
</feature>
<comment type="caution">
    <text evidence="7">The sequence shown here is derived from an EMBL/GenBank/DDBJ whole genome shotgun (WGS) entry which is preliminary data.</text>
</comment>
<keyword evidence="2" id="KW-1015">Disulfide bond</keyword>
<evidence type="ECO:0000259" key="5">
    <source>
        <dbReference type="PROSITE" id="PS50941"/>
    </source>
</evidence>
<dbReference type="GO" id="GO:0008061">
    <property type="term" value="F:chitin binding"/>
    <property type="evidence" value="ECO:0007669"/>
    <property type="project" value="UniProtKB-UniRule"/>
</dbReference>
<proteinExistence type="predicted"/>
<keyword evidence="1 2" id="KW-0147">Chitin-binding</keyword>
<keyword evidence="4" id="KW-0732">Signal</keyword>
<dbReference type="InterPro" id="IPR036861">
    <property type="entry name" value="Endochitinase-like_sf"/>
</dbReference>
<dbReference type="InterPro" id="IPR002889">
    <property type="entry name" value="WSC_carb-bd"/>
</dbReference>
<reference evidence="7 8" key="1">
    <citation type="journal article" date="2018" name="IMA Fungus">
        <title>IMA Genome-F 9: Draft genome sequence of Annulohypoxylon stygium, Aspergillus mulundensis, Berkeleyomyces basicola (syn. Thielaviopsis basicola), Ceratocystis smalleyi, two Cercospora beticola strains, Coleophoma cylindrospora, Fusarium fracticaudum, Phialophora cf. hyalina, and Morchella septimelata.</title>
        <authorList>
            <person name="Wingfield B.D."/>
            <person name="Bills G.F."/>
            <person name="Dong Y."/>
            <person name="Huang W."/>
            <person name="Nel W.J."/>
            <person name="Swalarsk-Parry B.S."/>
            <person name="Vaghefi N."/>
            <person name="Wilken P.M."/>
            <person name="An Z."/>
            <person name="de Beer Z.W."/>
            <person name="De Vos L."/>
            <person name="Chen L."/>
            <person name="Duong T.A."/>
            <person name="Gao Y."/>
            <person name="Hammerbacher A."/>
            <person name="Kikkert J.R."/>
            <person name="Li Y."/>
            <person name="Li H."/>
            <person name="Li K."/>
            <person name="Li Q."/>
            <person name="Liu X."/>
            <person name="Ma X."/>
            <person name="Naidoo K."/>
            <person name="Pethybridge S.J."/>
            <person name="Sun J."/>
            <person name="Steenkamp E.T."/>
            <person name="van der Nest M.A."/>
            <person name="van Wyk S."/>
            <person name="Wingfield M.J."/>
            <person name="Xiong C."/>
            <person name="Yue Q."/>
            <person name="Zhang X."/>
        </authorList>
    </citation>
    <scope>NUCLEOTIDE SEQUENCE [LARGE SCALE GENOMIC DNA]</scope>
    <source>
        <strain evidence="7 8">BP5796</strain>
    </source>
</reference>
<name>A0A3D8SHA5_9HELO</name>
<evidence type="ECO:0000259" key="6">
    <source>
        <dbReference type="PROSITE" id="PS51212"/>
    </source>
</evidence>